<accession>A0A1Y1US60</accession>
<dbReference type="CDD" id="cd00086">
    <property type="entry name" value="homeodomain"/>
    <property type="match status" value="1"/>
</dbReference>
<evidence type="ECO:0000313" key="7">
    <source>
        <dbReference type="Proteomes" id="UP000193719"/>
    </source>
</evidence>
<feature type="region of interest" description="Disordered" evidence="4">
    <location>
        <begin position="278"/>
        <end position="297"/>
    </location>
</feature>
<keyword evidence="2" id="KW-0371">Homeobox</keyword>
<keyword evidence="3" id="KW-0539">Nucleus</keyword>
<protein>
    <recommendedName>
        <fullName evidence="5">KN homeodomain domain-containing protein</fullName>
    </recommendedName>
</protein>
<evidence type="ECO:0000259" key="5">
    <source>
        <dbReference type="Pfam" id="PF05920"/>
    </source>
</evidence>
<evidence type="ECO:0000313" key="6">
    <source>
        <dbReference type="EMBL" id="ORX40344.1"/>
    </source>
</evidence>
<feature type="compositionally biased region" description="Low complexity" evidence="4">
    <location>
        <begin position="281"/>
        <end position="297"/>
    </location>
</feature>
<gene>
    <name evidence="6" type="ORF">BCR36DRAFT_416954</name>
</gene>
<dbReference type="GO" id="GO:0006355">
    <property type="term" value="P:regulation of DNA-templated transcription"/>
    <property type="evidence" value="ECO:0007669"/>
    <property type="project" value="InterPro"/>
</dbReference>
<proteinExistence type="predicted"/>
<evidence type="ECO:0000256" key="4">
    <source>
        <dbReference type="SAM" id="MobiDB-lite"/>
    </source>
</evidence>
<dbReference type="SUPFAM" id="SSF46689">
    <property type="entry name" value="Homeodomain-like"/>
    <property type="match status" value="1"/>
</dbReference>
<dbReference type="STRING" id="1754191.A0A1Y1US60"/>
<dbReference type="PANTHER" id="PTHR11850">
    <property type="entry name" value="HOMEOBOX PROTEIN TRANSCRIPTION FACTORS"/>
    <property type="match status" value="1"/>
</dbReference>
<dbReference type="InterPro" id="IPR008422">
    <property type="entry name" value="KN_HD"/>
</dbReference>
<dbReference type="Proteomes" id="UP000193719">
    <property type="component" value="Unassembled WGS sequence"/>
</dbReference>
<name>A0A1Y1US60_9FUNG</name>
<reference evidence="6 7" key="1">
    <citation type="submission" date="2016-08" db="EMBL/GenBank/DDBJ databases">
        <title>Genomes of anaerobic fungi encode conserved fungal cellulosomes for biomass hydrolysis.</title>
        <authorList>
            <consortium name="DOE Joint Genome Institute"/>
            <person name="Haitjema C.H."/>
            <person name="Gilmore S.P."/>
            <person name="Henske J.K."/>
            <person name="Solomon K.V."/>
            <person name="De Groot R."/>
            <person name="Kuo A."/>
            <person name="Mondo S.J."/>
            <person name="Salamov A.A."/>
            <person name="Labutti K."/>
            <person name="Zhao Z."/>
            <person name="Chiniquy J."/>
            <person name="Barry K."/>
            <person name="Brewer H.M."/>
            <person name="Purvine S.O."/>
            <person name="Wright A.T."/>
            <person name="Boxma B."/>
            <person name="Van Alen T."/>
            <person name="Hackstein J.H."/>
            <person name="Baker S.E."/>
            <person name="Grigoriev I.V."/>
            <person name="O'Malley M.A."/>
        </authorList>
    </citation>
    <scope>NUCLEOTIDE SEQUENCE [LARGE SCALE GENOMIC DNA]</scope>
    <source>
        <strain evidence="7">finn</strain>
    </source>
</reference>
<evidence type="ECO:0000256" key="3">
    <source>
        <dbReference type="ARBA" id="ARBA00023242"/>
    </source>
</evidence>
<evidence type="ECO:0000256" key="2">
    <source>
        <dbReference type="ARBA" id="ARBA00023155"/>
    </source>
</evidence>
<reference evidence="6 7" key="2">
    <citation type="submission" date="2016-08" db="EMBL/GenBank/DDBJ databases">
        <title>Pervasive Adenine N6-methylation of Active Genes in Fungi.</title>
        <authorList>
            <consortium name="DOE Joint Genome Institute"/>
            <person name="Mondo S.J."/>
            <person name="Dannebaum R.O."/>
            <person name="Kuo R.C."/>
            <person name="Labutti K."/>
            <person name="Haridas S."/>
            <person name="Kuo A."/>
            <person name="Salamov A."/>
            <person name="Ahrendt S.R."/>
            <person name="Lipzen A."/>
            <person name="Sullivan W."/>
            <person name="Andreopoulos W.B."/>
            <person name="Clum A."/>
            <person name="Lindquist E."/>
            <person name="Daum C."/>
            <person name="Ramamoorthy G.K."/>
            <person name="Gryganskyi A."/>
            <person name="Culley D."/>
            <person name="Magnuson J.K."/>
            <person name="James T.Y."/>
            <person name="O'Malley M.A."/>
            <person name="Stajich J.E."/>
            <person name="Spatafora J.W."/>
            <person name="Visel A."/>
            <person name="Grigoriev I.V."/>
        </authorList>
    </citation>
    <scope>NUCLEOTIDE SEQUENCE [LARGE SCALE GENOMIC DNA]</scope>
    <source>
        <strain evidence="7">finn</strain>
    </source>
</reference>
<dbReference type="GO" id="GO:0003677">
    <property type="term" value="F:DNA binding"/>
    <property type="evidence" value="ECO:0007669"/>
    <property type="project" value="UniProtKB-KW"/>
</dbReference>
<dbReference type="InterPro" id="IPR009057">
    <property type="entry name" value="Homeodomain-like_sf"/>
</dbReference>
<keyword evidence="1" id="KW-0238">DNA-binding</keyword>
<dbReference type="EMBL" id="MCFH01000100">
    <property type="protein sequence ID" value="ORX40344.1"/>
    <property type="molecule type" value="Genomic_DNA"/>
</dbReference>
<dbReference type="OrthoDB" id="10056939at2759"/>
<organism evidence="6 7">
    <name type="scientific">Piromyces finnis</name>
    <dbReference type="NCBI Taxonomy" id="1754191"/>
    <lineage>
        <taxon>Eukaryota</taxon>
        <taxon>Fungi</taxon>
        <taxon>Fungi incertae sedis</taxon>
        <taxon>Chytridiomycota</taxon>
        <taxon>Chytridiomycota incertae sedis</taxon>
        <taxon>Neocallimastigomycetes</taxon>
        <taxon>Neocallimastigales</taxon>
        <taxon>Neocallimastigaceae</taxon>
        <taxon>Piromyces</taxon>
    </lineage>
</organism>
<evidence type="ECO:0000256" key="1">
    <source>
        <dbReference type="ARBA" id="ARBA00023125"/>
    </source>
</evidence>
<comment type="caution">
    <text evidence="6">The sequence shown here is derived from an EMBL/GenBank/DDBJ whole genome shotgun (WGS) entry which is preliminary data.</text>
</comment>
<dbReference type="AlphaFoldDB" id="A0A1Y1US60"/>
<dbReference type="InterPro" id="IPR050224">
    <property type="entry name" value="TALE_homeobox"/>
</dbReference>
<sequence length="385" mass="43879">MSSETPKSFCASSPFPLSFSAVNNRKYFMEIRSPLPSQSNSINPFITKESFTNPFDNFLDSPTCSPVFKRNSILLNELFSNPEINYNNEISSSPIVLPTTRINENLFKKNEENQFKYISPKMLENNKNLEKKKNGKFKSMTEFDKLSTENNKISKQFLNKKDSLEGKKKRKKNDLIHNINQKSKQCNNSVNINKIKKNLIGKILTFFKFNNHAYPFLIKNYSPILNNVPSTSVPLINTPLLSSPYSSCSPFLFDNVSSSSDSIVSEFYSNFPLNPNPNPNSYPNLNSNSSSNSNSNSNSCEKSIISVDSLCSNSVSNVDKHKRKCGNSKGRKRPNYSHKVTKILKEWLSNHSFPYPTITEKNRLCEATGLTLLNNWFVNARRRYS</sequence>
<keyword evidence="7" id="KW-1185">Reference proteome</keyword>
<dbReference type="Pfam" id="PF05920">
    <property type="entry name" value="Homeobox_KN"/>
    <property type="match status" value="1"/>
</dbReference>
<dbReference type="InterPro" id="IPR001356">
    <property type="entry name" value="HD"/>
</dbReference>
<feature type="domain" description="KN homeodomain" evidence="5">
    <location>
        <begin position="347"/>
        <end position="383"/>
    </location>
</feature>
<dbReference type="Gene3D" id="1.10.10.60">
    <property type="entry name" value="Homeodomain-like"/>
    <property type="match status" value="1"/>
</dbReference>